<feature type="transmembrane region" description="Helical" evidence="5">
    <location>
        <begin position="202"/>
        <end position="222"/>
    </location>
</feature>
<keyword evidence="3 4" id="KW-0808">Transferase</keyword>
<dbReference type="KEGG" id="apln:108738364"/>
<accession>A0A1W4X4K6</accession>
<keyword evidence="6" id="KW-1185">Reference proteome</keyword>
<dbReference type="FunFam" id="3.40.50.2000:FF:000050">
    <property type="entry name" value="UDP-glucuronosyltransferase"/>
    <property type="match status" value="1"/>
</dbReference>
<keyword evidence="5" id="KW-0472">Membrane</keyword>
<dbReference type="InterPro" id="IPR035595">
    <property type="entry name" value="UDP_glycos_trans_CS"/>
</dbReference>
<keyword evidence="5" id="KW-0812">Transmembrane</keyword>
<dbReference type="RefSeq" id="XP_018327265.1">
    <property type="nucleotide sequence ID" value="XM_018471763.2"/>
</dbReference>
<proteinExistence type="inferred from homology"/>
<dbReference type="InterPro" id="IPR002213">
    <property type="entry name" value="UDP_glucos_trans"/>
</dbReference>
<keyword evidence="2 4" id="KW-0328">Glycosyltransferase</keyword>
<dbReference type="GO" id="GO:0015020">
    <property type="term" value="F:glucuronosyltransferase activity"/>
    <property type="evidence" value="ECO:0007669"/>
    <property type="project" value="UniProtKB-EC"/>
</dbReference>
<dbReference type="Gene3D" id="3.40.50.2000">
    <property type="entry name" value="Glycogen Phosphorylase B"/>
    <property type="match status" value="1"/>
</dbReference>
<dbReference type="Proteomes" id="UP000192223">
    <property type="component" value="Unplaced"/>
</dbReference>
<dbReference type="CDD" id="cd03784">
    <property type="entry name" value="GT1_Gtf-like"/>
    <property type="match status" value="1"/>
</dbReference>
<dbReference type="GO" id="GO:0016020">
    <property type="term" value="C:membrane"/>
    <property type="evidence" value="ECO:0007669"/>
    <property type="project" value="UniProtKB-SubCell"/>
</dbReference>
<evidence type="ECO:0000256" key="3">
    <source>
        <dbReference type="ARBA" id="ARBA00022679"/>
    </source>
</evidence>
<evidence type="ECO:0000313" key="6">
    <source>
        <dbReference type="Proteomes" id="UP000192223"/>
    </source>
</evidence>
<dbReference type="PANTHER" id="PTHR48043">
    <property type="entry name" value="EG:EG0003.4 PROTEIN-RELATED"/>
    <property type="match status" value="1"/>
</dbReference>
<feature type="transmembrane region" description="Helical" evidence="5">
    <location>
        <begin position="228"/>
        <end position="245"/>
    </location>
</feature>
<dbReference type="OrthoDB" id="5835829at2759"/>
<dbReference type="AlphaFoldDB" id="A0A1W4X4K6"/>
<protein>
    <recommendedName>
        <fullName evidence="5">UDP-glucuronosyltransferase</fullName>
        <ecNumber evidence="5">2.4.1.17</ecNumber>
    </recommendedName>
</protein>
<dbReference type="EC" id="2.4.1.17" evidence="5"/>
<evidence type="ECO:0000256" key="4">
    <source>
        <dbReference type="RuleBase" id="RU003718"/>
    </source>
</evidence>
<dbReference type="Pfam" id="PF00201">
    <property type="entry name" value="UDPGT"/>
    <property type="match status" value="1"/>
</dbReference>
<organism evidence="6 7">
    <name type="scientific">Agrilus planipennis</name>
    <name type="common">Emerald ash borer</name>
    <name type="synonym">Agrilus marcopoli</name>
    <dbReference type="NCBI Taxonomy" id="224129"/>
    <lineage>
        <taxon>Eukaryota</taxon>
        <taxon>Metazoa</taxon>
        <taxon>Ecdysozoa</taxon>
        <taxon>Arthropoda</taxon>
        <taxon>Hexapoda</taxon>
        <taxon>Insecta</taxon>
        <taxon>Pterygota</taxon>
        <taxon>Neoptera</taxon>
        <taxon>Endopterygota</taxon>
        <taxon>Coleoptera</taxon>
        <taxon>Polyphaga</taxon>
        <taxon>Elateriformia</taxon>
        <taxon>Buprestoidea</taxon>
        <taxon>Buprestidae</taxon>
        <taxon>Agrilinae</taxon>
        <taxon>Agrilus</taxon>
    </lineage>
</organism>
<dbReference type="PROSITE" id="PS00375">
    <property type="entry name" value="UDPGT"/>
    <property type="match status" value="1"/>
</dbReference>
<dbReference type="PANTHER" id="PTHR48043:SF159">
    <property type="entry name" value="EG:EG0003.4 PROTEIN-RELATED"/>
    <property type="match status" value="1"/>
</dbReference>
<sequence length="246" mass="28406">MSQELKKFLDDASEGAIYMSLGSNVRSAFLDEKVIEMFKQTFSELSCKVLWKWENDSLPGISKNVLLKKWFPQQDILAHRNVRVFIMQGGIQSTDEAIFNKVPLIVLPFLGDQMYNAKRVEIVGIGKYINPYTLTKELLKETILEVLQNPKYRNKAAEISKLSLDQPMTGIEKAVWWTEYVIRNKGTKYLRNDSVDAPAYKYFMLDILLFLISVVYVIYLLIKSLSGFKRIVFLSILIPLTVYILI</sequence>
<evidence type="ECO:0000256" key="1">
    <source>
        <dbReference type="ARBA" id="ARBA00009995"/>
    </source>
</evidence>
<dbReference type="InterPro" id="IPR050271">
    <property type="entry name" value="UDP-glycosyltransferase"/>
</dbReference>
<evidence type="ECO:0000256" key="2">
    <source>
        <dbReference type="ARBA" id="ARBA00022676"/>
    </source>
</evidence>
<comment type="caution">
    <text evidence="5">Lacks conserved residue(s) required for the propagation of feature annotation.</text>
</comment>
<gene>
    <name evidence="7" type="primary">LOC108738364</name>
</gene>
<comment type="similarity">
    <text evidence="1 4">Belongs to the UDP-glycosyltransferase family.</text>
</comment>
<comment type="catalytic activity">
    <reaction evidence="5">
        <text>glucuronate acceptor + UDP-alpha-D-glucuronate = acceptor beta-D-glucuronoside + UDP + H(+)</text>
        <dbReference type="Rhea" id="RHEA:21032"/>
        <dbReference type="ChEBI" id="CHEBI:15378"/>
        <dbReference type="ChEBI" id="CHEBI:58052"/>
        <dbReference type="ChEBI" id="CHEBI:58223"/>
        <dbReference type="ChEBI" id="CHEBI:132367"/>
        <dbReference type="ChEBI" id="CHEBI:132368"/>
        <dbReference type="EC" id="2.4.1.17"/>
    </reaction>
</comment>
<comment type="subcellular location">
    <subcellularLocation>
        <location evidence="5">Membrane</location>
        <topology evidence="5">Single-pass membrane protein</topology>
    </subcellularLocation>
</comment>
<dbReference type="InParanoid" id="A0A1W4X4K6"/>
<keyword evidence="5" id="KW-1133">Transmembrane helix</keyword>
<dbReference type="SUPFAM" id="SSF53756">
    <property type="entry name" value="UDP-Glycosyltransferase/glycogen phosphorylase"/>
    <property type="match status" value="1"/>
</dbReference>
<evidence type="ECO:0000256" key="5">
    <source>
        <dbReference type="RuleBase" id="RU362059"/>
    </source>
</evidence>
<dbReference type="GeneID" id="108738364"/>
<reference evidence="7" key="1">
    <citation type="submission" date="2025-08" db="UniProtKB">
        <authorList>
            <consortium name="RefSeq"/>
        </authorList>
    </citation>
    <scope>IDENTIFICATION</scope>
    <source>
        <tissue evidence="7">Entire body</tissue>
    </source>
</reference>
<name>A0A1W4X4K6_AGRPL</name>
<evidence type="ECO:0000313" key="7">
    <source>
        <dbReference type="RefSeq" id="XP_018327265.1"/>
    </source>
</evidence>